<keyword evidence="2 4" id="KW-0032">Aminotransferase</keyword>
<dbReference type="EMBL" id="CP024955">
    <property type="protein sequence ID" value="ATY85862.1"/>
    <property type="molecule type" value="Genomic_DNA"/>
</dbReference>
<keyword evidence="7" id="KW-1185">Reference proteome</keyword>
<dbReference type="Gene3D" id="3.40.640.10">
    <property type="entry name" value="Type I PLP-dependent aspartate aminotransferase-like (Major domain)"/>
    <property type="match status" value="1"/>
</dbReference>
<dbReference type="InterPro" id="IPR015424">
    <property type="entry name" value="PyrdxlP-dep_Trfase"/>
</dbReference>
<evidence type="ECO:0000313" key="7">
    <source>
        <dbReference type="Proteomes" id="UP000231932"/>
    </source>
</evidence>
<dbReference type="PROSITE" id="PS00105">
    <property type="entry name" value="AA_TRANSFER_CLASS_1"/>
    <property type="match status" value="1"/>
</dbReference>
<dbReference type="InterPro" id="IPR015421">
    <property type="entry name" value="PyrdxlP-dep_Trfase_major"/>
</dbReference>
<protein>
    <recommendedName>
        <fullName evidence="4">Aminotransferase</fullName>
        <ecNumber evidence="4">2.6.1.-</ecNumber>
    </recommendedName>
</protein>
<dbReference type="InterPro" id="IPR015422">
    <property type="entry name" value="PyrdxlP-dep_Trfase_small"/>
</dbReference>
<dbReference type="PANTHER" id="PTHR42832">
    <property type="entry name" value="AMINO ACID AMINOTRANSFERASE"/>
    <property type="match status" value="1"/>
</dbReference>
<evidence type="ECO:0000313" key="6">
    <source>
        <dbReference type="EMBL" id="ATY85862.1"/>
    </source>
</evidence>
<organism evidence="6 7">
    <name type="scientific">Kyrpidia spormannii</name>
    <dbReference type="NCBI Taxonomy" id="2055160"/>
    <lineage>
        <taxon>Bacteria</taxon>
        <taxon>Bacillati</taxon>
        <taxon>Bacillota</taxon>
        <taxon>Bacilli</taxon>
        <taxon>Bacillales</taxon>
        <taxon>Alicyclobacillaceae</taxon>
        <taxon>Kyrpidia</taxon>
    </lineage>
</organism>
<dbReference type="KEGG" id="kyr:CVV65_13765"/>
<dbReference type="Pfam" id="PF00155">
    <property type="entry name" value="Aminotran_1_2"/>
    <property type="match status" value="1"/>
</dbReference>
<gene>
    <name evidence="6" type="ORF">CVV65_13765</name>
</gene>
<dbReference type="GO" id="GO:0030170">
    <property type="term" value="F:pyridoxal phosphate binding"/>
    <property type="evidence" value="ECO:0007669"/>
    <property type="project" value="InterPro"/>
</dbReference>
<dbReference type="Proteomes" id="UP000231932">
    <property type="component" value="Chromosome"/>
</dbReference>
<dbReference type="InterPro" id="IPR004838">
    <property type="entry name" value="NHTrfase_class1_PyrdxlP-BS"/>
</dbReference>
<dbReference type="Gene3D" id="3.90.1150.10">
    <property type="entry name" value="Aspartate Aminotransferase, domain 1"/>
    <property type="match status" value="1"/>
</dbReference>
<dbReference type="OrthoDB" id="9813612at2"/>
<evidence type="ECO:0000256" key="4">
    <source>
        <dbReference type="RuleBase" id="RU000481"/>
    </source>
</evidence>
<dbReference type="NCBIfam" id="NF005977">
    <property type="entry name" value="PRK08068.1"/>
    <property type="match status" value="1"/>
</dbReference>
<dbReference type="RefSeq" id="WP_100668616.1">
    <property type="nucleotide sequence ID" value="NZ_CP024955.1"/>
</dbReference>
<sequence length="395" mass="43537">MGTLHPADRISRLPKQFFARLTAEAARYVEQGFDVINLGQGNPDLPTPSHIVEALQQAAEDPATHRYPPFRGLPELKRAAAKWYADRYGVDLAPEREVAILPGGKTGLVEISPALLNPGDVCLVPDPGYPDYLSGIAWAGAEMVPMPLRAERRFLPYFAEIPSDVADRAKLMFLNYPNNPTGAAADLAFFETAVRFAQRHEIVVFQDFAYGAIGFDGKVPPSFLQVPGAKDVGIELYSFSKTFNMAGWRLAFAVGRADVIQLLELVHDHFYCSVFGAVQRAGIAALTGPLEPVETMRRTYENRRNAFCGELRRLGYPVQPPEGSFFCWLPVPPGETSEGFAERVLETFHVVVAPGVGFGPHGEGYVRVGLLAPEERLVEAARRLAMAYHNERPKI</sequence>
<evidence type="ECO:0000259" key="5">
    <source>
        <dbReference type="Pfam" id="PF00155"/>
    </source>
</evidence>
<reference evidence="7" key="1">
    <citation type="submission" date="2017-11" db="EMBL/GenBank/DDBJ databases">
        <title>Complete Genome Sequence of Kyrpidia sp. Strain EA-1, a thermophilic, hydrogen-oxidizing Bacterium, isolated from the Azores.</title>
        <authorList>
            <person name="Reiner J.E."/>
            <person name="Lapp C.J."/>
            <person name="Bunk B."/>
            <person name="Gescher J."/>
        </authorList>
    </citation>
    <scope>NUCLEOTIDE SEQUENCE [LARGE SCALE GENOMIC DNA]</scope>
    <source>
        <strain evidence="7">EA-1</strain>
    </source>
</reference>
<feature type="domain" description="Aminotransferase class I/classII large" evidence="5">
    <location>
        <begin position="34"/>
        <end position="384"/>
    </location>
</feature>
<keyword evidence="3 4" id="KW-0808">Transferase</keyword>
<proteinExistence type="inferred from homology"/>
<dbReference type="CDD" id="cd00609">
    <property type="entry name" value="AAT_like"/>
    <property type="match status" value="1"/>
</dbReference>
<evidence type="ECO:0000256" key="1">
    <source>
        <dbReference type="ARBA" id="ARBA00001933"/>
    </source>
</evidence>
<accession>A0A2K8NBP0</accession>
<dbReference type="EC" id="2.6.1.-" evidence="4"/>
<dbReference type="SUPFAM" id="SSF53383">
    <property type="entry name" value="PLP-dependent transferases"/>
    <property type="match status" value="1"/>
</dbReference>
<name>A0A2K8NBP0_9BACL</name>
<comment type="cofactor">
    <cofactor evidence="1 4">
        <name>pyridoxal 5'-phosphate</name>
        <dbReference type="ChEBI" id="CHEBI:597326"/>
    </cofactor>
</comment>
<dbReference type="InterPro" id="IPR050881">
    <property type="entry name" value="LL-DAP_aminotransferase"/>
</dbReference>
<comment type="similarity">
    <text evidence="4">Belongs to the class-I pyridoxal-phosphate-dependent aminotransferase family.</text>
</comment>
<dbReference type="InterPro" id="IPR004839">
    <property type="entry name" value="Aminotransferase_I/II_large"/>
</dbReference>
<dbReference type="AlphaFoldDB" id="A0A2K8NBP0"/>
<evidence type="ECO:0000256" key="2">
    <source>
        <dbReference type="ARBA" id="ARBA00022576"/>
    </source>
</evidence>
<dbReference type="GO" id="GO:0008483">
    <property type="term" value="F:transaminase activity"/>
    <property type="evidence" value="ECO:0007669"/>
    <property type="project" value="UniProtKB-KW"/>
</dbReference>
<evidence type="ECO:0000256" key="3">
    <source>
        <dbReference type="ARBA" id="ARBA00022679"/>
    </source>
</evidence>
<dbReference type="PANTHER" id="PTHR42832:SF3">
    <property type="entry name" value="L-GLUTAMINE--4-(METHYLSULFANYL)-2-OXOBUTANOATE AMINOTRANSFERASE"/>
    <property type="match status" value="1"/>
</dbReference>